<proteinExistence type="predicted"/>
<accession>A0AAV4QHU3</accession>
<comment type="caution">
    <text evidence="2">The sequence shown here is derived from an EMBL/GenBank/DDBJ whole genome shotgun (WGS) entry which is preliminary data.</text>
</comment>
<feature type="transmembrane region" description="Helical" evidence="1">
    <location>
        <begin position="75"/>
        <end position="94"/>
    </location>
</feature>
<name>A0AAV4QHU3_CAEEX</name>
<keyword evidence="3" id="KW-1185">Reference proteome</keyword>
<dbReference type="Proteomes" id="UP001054945">
    <property type="component" value="Unassembled WGS sequence"/>
</dbReference>
<reference evidence="2 3" key="1">
    <citation type="submission" date="2021-06" db="EMBL/GenBank/DDBJ databases">
        <title>Caerostris extrusa draft genome.</title>
        <authorList>
            <person name="Kono N."/>
            <person name="Arakawa K."/>
        </authorList>
    </citation>
    <scope>NUCLEOTIDE SEQUENCE [LARGE SCALE GENOMIC DNA]</scope>
</reference>
<dbReference type="AlphaFoldDB" id="A0AAV4QHU3"/>
<protein>
    <submittedName>
        <fullName evidence="2">Uncharacterized protein</fullName>
    </submittedName>
</protein>
<evidence type="ECO:0000313" key="3">
    <source>
        <dbReference type="Proteomes" id="UP001054945"/>
    </source>
</evidence>
<dbReference type="EMBL" id="BPLR01006170">
    <property type="protein sequence ID" value="GIY07911.1"/>
    <property type="molecule type" value="Genomic_DNA"/>
</dbReference>
<keyword evidence="1" id="KW-0812">Transmembrane</keyword>
<evidence type="ECO:0000313" key="2">
    <source>
        <dbReference type="EMBL" id="GIY07911.1"/>
    </source>
</evidence>
<organism evidence="2 3">
    <name type="scientific">Caerostris extrusa</name>
    <name type="common">Bark spider</name>
    <name type="synonym">Caerostris bankana</name>
    <dbReference type="NCBI Taxonomy" id="172846"/>
    <lineage>
        <taxon>Eukaryota</taxon>
        <taxon>Metazoa</taxon>
        <taxon>Ecdysozoa</taxon>
        <taxon>Arthropoda</taxon>
        <taxon>Chelicerata</taxon>
        <taxon>Arachnida</taxon>
        <taxon>Araneae</taxon>
        <taxon>Araneomorphae</taxon>
        <taxon>Entelegynae</taxon>
        <taxon>Araneoidea</taxon>
        <taxon>Araneidae</taxon>
        <taxon>Caerostris</taxon>
    </lineage>
</organism>
<keyword evidence="1" id="KW-0472">Membrane</keyword>
<gene>
    <name evidence="2" type="ORF">CEXT_313871</name>
</gene>
<evidence type="ECO:0000256" key="1">
    <source>
        <dbReference type="SAM" id="Phobius"/>
    </source>
</evidence>
<sequence length="97" mass="10967">MLDGKRPGIEFEKSGLDILRAFGRNFSGHAEIEQSSSTSETCVNRMQNISAQCLFFSLIEFAKAYSEEVLHEWKLVFLILCTLLGATVMILQNVKHK</sequence>
<keyword evidence="1" id="KW-1133">Transmembrane helix</keyword>